<dbReference type="InterPro" id="IPR014710">
    <property type="entry name" value="RmlC-like_jellyroll"/>
</dbReference>
<evidence type="ECO:0000256" key="9">
    <source>
        <dbReference type="RuleBase" id="RU366010"/>
    </source>
</evidence>
<protein>
    <recommendedName>
        <fullName evidence="2 9">Cysteine dioxygenase</fullName>
        <ecNumber evidence="2 9">1.13.11.20</ecNumber>
    </recommendedName>
</protein>
<dbReference type="EC" id="1.13.11.20" evidence="2 9"/>
<keyword evidence="4 9" id="KW-0223">Dioxygenase</keyword>
<reference evidence="10 11" key="1">
    <citation type="journal article" date="2013" name="Genome Biol.">
        <title>Genome of Acanthamoeba castellanii highlights extensive lateral gene transfer and early evolution of tyrosine kinase signaling.</title>
        <authorList>
            <person name="Clarke M."/>
            <person name="Lohan A.J."/>
            <person name="Liu B."/>
            <person name="Lagkouvardos I."/>
            <person name="Roy S."/>
            <person name="Zafar N."/>
            <person name="Bertelli C."/>
            <person name="Schilde C."/>
            <person name="Kianianmomeni A."/>
            <person name="Burglin T.R."/>
            <person name="Frech C."/>
            <person name="Turcotte B."/>
            <person name="Kopec K.O."/>
            <person name="Synnott J.M."/>
            <person name="Choo C."/>
            <person name="Paponov I."/>
            <person name="Finkler A."/>
            <person name="Soon Heng Tan C."/>
            <person name="Hutchins A.P."/>
            <person name="Weinmeier T."/>
            <person name="Rattei T."/>
            <person name="Chu J.S."/>
            <person name="Gimenez G."/>
            <person name="Irimia M."/>
            <person name="Rigden D.J."/>
            <person name="Fitzpatrick D.A."/>
            <person name="Lorenzo-Morales J."/>
            <person name="Bateman A."/>
            <person name="Chiu C.H."/>
            <person name="Tang P."/>
            <person name="Hegemann P."/>
            <person name="Fromm H."/>
            <person name="Raoult D."/>
            <person name="Greub G."/>
            <person name="Miranda-Saavedra D."/>
            <person name="Chen N."/>
            <person name="Nash P."/>
            <person name="Ginger M.L."/>
            <person name="Horn M."/>
            <person name="Schaap P."/>
            <person name="Caler L."/>
            <person name="Loftus B."/>
        </authorList>
    </citation>
    <scope>NUCLEOTIDE SEQUENCE [LARGE SCALE GENOMIC DNA]</scope>
    <source>
        <strain evidence="10 11">Neff</strain>
    </source>
</reference>
<feature type="binding site" evidence="8">
    <location>
        <position position="108"/>
    </location>
    <ligand>
        <name>Fe cation</name>
        <dbReference type="ChEBI" id="CHEBI:24875"/>
        <note>catalytic</note>
    </ligand>
</feature>
<feature type="binding site" evidence="8">
    <location>
        <position position="110"/>
    </location>
    <ligand>
        <name>Fe cation</name>
        <dbReference type="ChEBI" id="CHEBI:24875"/>
        <note>catalytic</note>
    </ligand>
</feature>
<evidence type="ECO:0000313" key="10">
    <source>
        <dbReference type="EMBL" id="ELR25101.1"/>
    </source>
</evidence>
<evidence type="ECO:0000256" key="8">
    <source>
        <dbReference type="PIRSR" id="PIRSR610300-51"/>
    </source>
</evidence>
<evidence type="ECO:0000256" key="7">
    <source>
        <dbReference type="PIRSR" id="PIRSR610300-50"/>
    </source>
</evidence>
<name>L8HL68_ACACF</name>
<dbReference type="OrthoDB" id="543511at2759"/>
<comment type="catalytic activity">
    <reaction evidence="9">
        <text>L-cysteine + O2 = 3-sulfino-L-alanine + H(+)</text>
        <dbReference type="Rhea" id="RHEA:20441"/>
        <dbReference type="ChEBI" id="CHEBI:15378"/>
        <dbReference type="ChEBI" id="CHEBI:15379"/>
        <dbReference type="ChEBI" id="CHEBI:35235"/>
        <dbReference type="ChEBI" id="CHEBI:61085"/>
        <dbReference type="EC" id="1.13.11.20"/>
    </reaction>
</comment>
<evidence type="ECO:0000256" key="4">
    <source>
        <dbReference type="ARBA" id="ARBA00022964"/>
    </source>
</evidence>
<dbReference type="InterPro" id="IPR010300">
    <property type="entry name" value="CDO_1"/>
</dbReference>
<dbReference type="CDD" id="cd10548">
    <property type="entry name" value="cupin_CDO"/>
    <property type="match status" value="1"/>
</dbReference>
<gene>
    <name evidence="10" type="ORF">ACA1_288020</name>
</gene>
<evidence type="ECO:0000313" key="11">
    <source>
        <dbReference type="Proteomes" id="UP000011083"/>
    </source>
</evidence>
<dbReference type="OMA" id="MVICWRR"/>
<organism evidence="10 11">
    <name type="scientific">Acanthamoeba castellanii (strain ATCC 30010 / Neff)</name>
    <dbReference type="NCBI Taxonomy" id="1257118"/>
    <lineage>
        <taxon>Eukaryota</taxon>
        <taxon>Amoebozoa</taxon>
        <taxon>Discosea</taxon>
        <taxon>Longamoebia</taxon>
        <taxon>Centramoebida</taxon>
        <taxon>Acanthamoebidae</taxon>
        <taxon>Acanthamoeba</taxon>
    </lineage>
</organism>
<feature type="cross-link" description="3'-(S-cysteinyl)-tyrosine (Cys-Tyr)" evidence="7">
    <location>
        <begin position="115"/>
        <end position="185"/>
    </location>
</feature>
<comment type="cofactor">
    <cofactor evidence="9">
        <name>Fe cation</name>
        <dbReference type="ChEBI" id="CHEBI:24875"/>
    </cofactor>
    <text evidence="9">Binds 1 Fe cation per subunit.</text>
</comment>
<keyword evidence="3 8" id="KW-0479">Metal-binding</keyword>
<dbReference type="Pfam" id="PF05995">
    <property type="entry name" value="CDO_I"/>
    <property type="match status" value="1"/>
</dbReference>
<dbReference type="KEGG" id="acan:ACA1_288020"/>
<dbReference type="STRING" id="1257118.L8HL68"/>
<dbReference type="GeneID" id="14926144"/>
<dbReference type="GO" id="GO:0017172">
    <property type="term" value="F:cysteine dioxygenase activity"/>
    <property type="evidence" value="ECO:0007669"/>
    <property type="project" value="UniProtKB-UniRule"/>
</dbReference>
<evidence type="ECO:0000256" key="3">
    <source>
        <dbReference type="ARBA" id="ARBA00022723"/>
    </source>
</evidence>
<dbReference type="Proteomes" id="UP000011083">
    <property type="component" value="Unassembled WGS sequence"/>
</dbReference>
<dbReference type="Gene3D" id="2.60.120.10">
    <property type="entry name" value="Jelly Rolls"/>
    <property type="match status" value="1"/>
</dbReference>
<dbReference type="SUPFAM" id="SSF51182">
    <property type="entry name" value="RmlC-like cupins"/>
    <property type="match status" value="1"/>
</dbReference>
<accession>L8HL68</accession>
<dbReference type="PANTHER" id="PTHR12918">
    <property type="entry name" value="CYSTEINE DIOXYGENASE"/>
    <property type="match status" value="1"/>
</dbReference>
<evidence type="ECO:0000256" key="5">
    <source>
        <dbReference type="ARBA" id="ARBA00023002"/>
    </source>
</evidence>
<keyword evidence="11" id="KW-1185">Reference proteome</keyword>
<feature type="binding site" evidence="8">
    <location>
        <position position="170"/>
    </location>
    <ligand>
        <name>Fe cation</name>
        <dbReference type="ChEBI" id="CHEBI:24875"/>
        <note>catalytic</note>
    </ligand>
</feature>
<dbReference type="VEuPathDB" id="AmoebaDB:ACA1_288020"/>
<dbReference type="GO" id="GO:0019448">
    <property type="term" value="P:L-cysteine catabolic process"/>
    <property type="evidence" value="ECO:0007669"/>
    <property type="project" value="TreeGrafter"/>
</dbReference>
<sequence length="220" mass="24997">MSVVQQQHDQQTTLSKAVFKKEFASTSQQAPLKRFCDDLRKHFEQFGNGAEGAERVKSMMSEYIDTHEDWKDYALYHPAFYARNLVEANEHFELIVICWKDGQKSPIHNHAGSSCWMGCLEGKIEETYYHVKDEPETGPEEGICPNLIKGQTEAHTKGEVAYIRDEIALHVIRPIDGNGVSLHLYSPPIKSCLIYIPALGKTARKTVGYHTIDKVRCNDD</sequence>
<dbReference type="RefSeq" id="XP_004367856.1">
    <property type="nucleotide sequence ID" value="XM_004367799.1"/>
</dbReference>
<dbReference type="InterPro" id="IPR011051">
    <property type="entry name" value="RmlC_Cupin_sf"/>
</dbReference>
<dbReference type="GO" id="GO:0008198">
    <property type="term" value="F:ferrous iron binding"/>
    <property type="evidence" value="ECO:0007669"/>
    <property type="project" value="TreeGrafter"/>
</dbReference>
<keyword evidence="6 8" id="KW-0408">Iron</keyword>
<dbReference type="AlphaFoldDB" id="L8HL68"/>
<comment type="similarity">
    <text evidence="1 9">Belongs to the cysteine dioxygenase family.</text>
</comment>
<evidence type="ECO:0000256" key="2">
    <source>
        <dbReference type="ARBA" id="ARBA00013133"/>
    </source>
</evidence>
<evidence type="ECO:0000256" key="6">
    <source>
        <dbReference type="ARBA" id="ARBA00023004"/>
    </source>
</evidence>
<keyword evidence="7" id="KW-0883">Thioether bond</keyword>
<keyword evidence="5 9" id="KW-0560">Oxidoreductase</keyword>
<evidence type="ECO:0000256" key="1">
    <source>
        <dbReference type="ARBA" id="ARBA00006622"/>
    </source>
</evidence>
<dbReference type="PANTHER" id="PTHR12918:SF1">
    <property type="entry name" value="CYSTEINE DIOXYGENASE TYPE 1"/>
    <property type="match status" value="1"/>
</dbReference>
<proteinExistence type="inferred from homology"/>
<dbReference type="EMBL" id="KB007805">
    <property type="protein sequence ID" value="ELR25101.1"/>
    <property type="molecule type" value="Genomic_DNA"/>
</dbReference>